<dbReference type="Proteomes" id="UP000095280">
    <property type="component" value="Unplaced"/>
</dbReference>
<evidence type="ECO:0000256" key="1">
    <source>
        <dbReference type="SAM" id="MobiDB-lite"/>
    </source>
</evidence>
<protein>
    <submittedName>
        <fullName evidence="3">CTNNB1_binding domain-containing protein</fullName>
    </submittedName>
</protein>
<name>A0A1I8FDJ4_9PLAT</name>
<organism evidence="2 3">
    <name type="scientific">Macrostomum lignano</name>
    <dbReference type="NCBI Taxonomy" id="282301"/>
    <lineage>
        <taxon>Eukaryota</taxon>
        <taxon>Metazoa</taxon>
        <taxon>Spiralia</taxon>
        <taxon>Lophotrochozoa</taxon>
        <taxon>Platyhelminthes</taxon>
        <taxon>Rhabditophora</taxon>
        <taxon>Macrostomorpha</taxon>
        <taxon>Macrostomida</taxon>
        <taxon>Macrostomidae</taxon>
        <taxon>Macrostomum</taxon>
    </lineage>
</organism>
<sequence>MYVTELSLPSLLNTVAMSTKSSHSPAGQEGGSDGGKADGVLDGYYYESN</sequence>
<evidence type="ECO:0000313" key="2">
    <source>
        <dbReference type="Proteomes" id="UP000095280"/>
    </source>
</evidence>
<feature type="region of interest" description="Disordered" evidence="1">
    <location>
        <begin position="17"/>
        <end position="49"/>
    </location>
</feature>
<evidence type="ECO:0000313" key="3">
    <source>
        <dbReference type="WBParaSite" id="maker-unitig_30524-snap-gene-0.3-mRNA-1"/>
    </source>
</evidence>
<dbReference type="WBParaSite" id="maker-unitig_30524-snap-gene-0.3-mRNA-1">
    <property type="protein sequence ID" value="maker-unitig_30524-snap-gene-0.3-mRNA-1"/>
    <property type="gene ID" value="maker-unitig_30524-snap-gene-0.3"/>
</dbReference>
<accession>A0A1I8FDJ4</accession>
<reference evidence="3" key="1">
    <citation type="submission" date="2016-11" db="UniProtKB">
        <authorList>
            <consortium name="WormBaseParasite"/>
        </authorList>
    </citation>
    <scope>IDENTIFICATION</scope>
</reference>
<proteinExistence type="predicted"/>
<dbReference type="AlphaFoldDB" id="A0A1I8FDJ4"/>
<keyword evidence="2" id="KW-1185">Reference proteome</keyword>